<keyword evidence="2" id="KW-0489">Methyltransferase</keyword>
<name>A0A5B0PZI5_PUCGR</name>
<evidence type="ECO:0000256" key="5">
    <source>
        <dbReference type="ARBA" id="ARBA00048957"/>
    </source>
</evidence>
<keyword evidence="8" id="KW-1185">Reference proteome</keyword>
<evidence type="ECO:0000313" key="7">
    <source>
        <dbReference type="EMBL" id="KAA1106325.1"/>
    </source>
</evidence>
<evidence type="ECO:0000256" key="1">
    <source>
        <dbReference type="ARBA" id="ARBA00012160"/>
    </source>
</evidence>
<dbReference type="OrthoDB" id="10262526at2759"/>
<proteinExistence type="inferred from homology"/>
<sequence>MAVPTQAPQNVDPNYVDLCPYTSRKHCRQQSQAGCTKVHYKPDIQPHTDLSLGDCSYLNTCHRMDTCRYLHWMVEDPLAFPTPAPTSESDALVKSQTASSSKLFPPQWVNCDLRHLDVGILGKFNVLMMDPPWDIHMSLPYGTMTDDEMLKMPVPSLQESGGLIFVWVTGRALELGRDCMRTWGYERIEEIVWVKTNQLQRLIRTGRTGHYLNHSKEHCLVGFKRPADKVGEGSMTKEEIREALSWVKSGIDTDVIVAEVRETSRKPDEIYEMIERACPGGRKLELFGRAYNFRPGWITLGNQLETDCLYEPETVERFNQISPHPISRMFLYICLLGMAHTGRVVWSSASFYRYPERQIKQAILPPP</sequence>
<keyword evidence="4" id="KW-0949">S-adenosyl-L-methionine</keyword>
<dbReference type="InterPro" id="IPR007757">
    <property type="entry name" value="MT-A70-like"/>
</dbReference>
<comment type="similarity">
    <text evidence="6">Belongs to the MT-A70-like family.</text>
</comment>
<dbReference type="EMBL" id="VSWC01000040">
    <property type="protein sequence ID" value="KAA1106325.1"/>
    <property type="molecule type" value="Genomic_DNA"/>
</dbReference>
<dbReference type="GO" id="GO:0032259">
    <property type="term" value="P:methylation"/>
    <property type="evidence" value="ECO:0007669"/>
    <property type="project" value="UniProtKB-KW"/>
</dbReference>
<evidence type="ECO:0000256" key="4">
    <source>
        <dbReference type="ARBA" id="ARBA00022691"/>
    </source>
</evidence>
<comment type="caution">
    <text evidence="7">The sequence shown here is derived from an EMBL/GenBank/DDBJ whole genome shotgun (WGS) entry which is preliminary data.</text>
</comment>
<evidence type="ECO:0000256" key="3">
    <source>
        <dbReference type="ARBA" id="ARBA00022679"/>
    </source>
</evidence>
<dbReference type="InterPro" id="IPR029063">
    <property type="entry name" value="SAM-dependent_MTases_sf"/>
</dbReference>
<organism evidence="7 8">
    <name type="scientific">Puccinia graminis f. sp. tritici</name>
    <dbReference type="NCBI Taxonomy" id="56615"/>
    <lineage>
        <taxon>Eukaryota</taxon>
        <taxon>Fungi</taxon>
        <taxon>Dikarya</taxon>
        <taxon>Basidiomycota</taxon>
        <taxon>Pucciniomycotina</taxon>
        <taxon>Pucciniomycetes</taxon>
        <taxon>Pucciniales</taxon>
        <taxon>Pucciniaceae</taxon>
        <taxon>Puccinia</taxon>
    </lineage>
</organism>
<evidence type="ECO:0000256" key="2">
    <source>
        <dbReference type="ARBA" id="ARBA00022603"/>
    </source>
</evidence>
<keyword evidence="3" id="KW-0808">Transferase</keyword>
<accession>A0A5B0PZI5</accession>
<gene>
    <name evidence="7" type="ORF">PGT21_033279</name>
</gene>
<comment type="catalytic activity">
    <reaction evidence="5">
        <text>an adenosine in mRNA + S-adenosyl-L-methionine = an N(6)-methyladenosine in mRNA + S-adenosyl-L-homocysteine + H(+)</text>
        <dbReference type="Rhea" id="RHEA:55584"/>
        <dbReference type="Rhea" id="RHEA-COMP:12414"/>
        <dbReference type="Rhea" id="RHEA-COMP:12417"/>
        <dbReference type="ChEBI" id="CHEBI:15378"/>
        <dbReference type="ChEBI" id="CHEBI:57856"/>
        <dbReference type="ChEBI" id="CHEBI:59789"/>
        <dbReference type="ChEBI" id="CHEBI:74411"/>
        <dbReference type="ChEBI" id="CHEBI:74449"/>
        <dbReference type="EC" id="2.1.1.348"/>
    </reaction>
</comment>
<dbReference type="AlphaFoldDB" id="A0A5B0PZI5"/>
<evidence type="ECO:0000256" key="6">
    <source>
        <dbReference type="PROSITE-ProRule" id="PRU00489"/>
    </source>
</evidence>
<dbReference type="GO" id="GO:0005634">
    <property type="term" value="C:nucleus"/>
    <property type="evidence" value="ECO:0007669"/>
    <property type="project" value="TreeGrafter"/>
</dbReference>
<evidence type="ECO:0000313" key="8">
    <source>
        <dbReference type="Proteomes" id="UP000324748"/>
    </source>
</evidence>
<dbReference type="GO" id="GO:0036396">
    <property type="term" value="C:RNA N6-methyladenosine methyltransferase complex"/>
    <property type="evidence" value="ECO:0007669"/>
    <property type="project" value="TreeGrafter"/>
</dbReference>
<dbReference type="SUPFAM" id="SSF53335">
    <property type="entry name" value="S-adenosyl-L-methionine-dependent methyltransferases"/>
    <property type="match status" value="1"/>
</dbReference>
<dbReference type="GO" id="GO:0001734">
    <property type="term" value="F:mRNA m(6)A methyltransferase activity"/>
    <property type="evidence" value="ECO:0007669"/>
    <property type="project" value="UniProtKB-EC"/>
</dbReference>
<reference evidence="7 8" key="1">
    <citation type="submission" date="2019-05" db="EMBL/GenBank/DDBJ databases">
        <title>Emergence of the Ug99 lineage of the wheat stem rust pathogen through somatic hybridization.</title>
        <authorList>
            <person name="Li F."/>
            <person name="Upadhyaya N.M."/>
            <person name="Sperschneider J."/>
            <person name="Matny O."/>
            <person name="Nguyen-Phuc H."/>
            <person name="Mago R."/>
            <person name="Raley C."/>
            <person name="Miller M.E."/>
            <person name="Silverstein K.A.T."/>
            <person name="Henningsen E."/>
            <person name="Hirsch C.D."/>
            <person name="Visser B."/>
            <person name="Pretorius Z.A."/>
            <person name="Steffenson B.J."/>
            <person name="Schwessinger B."/>
            <person name="Dodds P.N."/>
            <person name="Figueroa M."/>
        </authorList>
    </citation>
    <scope>NUCLEOTIDE SEQUENCE [LARGE SCALE GENOMIC DNA]</scope>
    <source>
        <strain evidence="7">21-0</strain>
    </source>
</reference>
<dbReference type="PANTHER" id="PTHR12829:SF7">
    <property type="entry name" value="N6-ADENOSINE-METHYLTRANSFERASE CATALYTIC SUBUNIT"/>
    <property type="match status" value="1"/>
</dbReference>
<dbReference type="Pfam" id="PF05063">
    <property type="entry name" value="MT-A70"/>
    <property type="match status" value="1"/>
</dbReference>
<protein>
    <recommendedName>
        <fullName evidence="1">mRNA m(6)A methyltransferase</fullName>
        <ecNumber evidence="1">2.1.1.348</ecNumber>
    </recommendedName>
</protein>
<dbReference type="EC" id="2.1.1.348" evidence="1"/>
<dbReference type="PROSITE" id="PS51143">
    <property type="entry name" value="MT_A70"/>
    <property type="match status" value="1"/>
</dbReference>
<dbReference type="PANTHER" id="PTHR12829">
    <property type="entry name" value="N6-ADENOSINE-METHYLTRANSFERASE"/>
    <property type="match status" value="1"/>
</dbReference>
<dbReference type="Proteomes" id="UP000324748">
    <property type="component" value="Unassembled WGS sequence"/>
</dbReference>